<dbReference type="InterPro" id="IPR050951">
    <property type="entry name" value="Retrovirus_Pol_polyprotein"/>
</dbReference>
<evidence type="ECO:0000313" key="1">
    <source>
        <dbReference type="EMBL" id="KAG8233533.1"/>
    </source>
</evidence>
<dbReference type="InterPro" id="IPR043502">
    <property type="entry name" value="DNA/RNA_pol_sf"/>
</dbReference>
<dbReference type="OrthoDB" id="10058156at2759"/>
<dbReference type="InterPro" id="IPR043128">
    <property type="entry name" value="Rev_trsase/Diguanyl_cyclase"/>
</dbReference>
<organism evidence="1 2">
    <name type="scientific">Ladona fulva</name>
    <name type="common">Scarce chaser dragonfly</name>
    <name type="synonym">Libellula fulva</name>
    <dbReference type="NCBI Taxonomy" id="123851"/>
    <lineage>
        <taxon>Eukaryota</taxon>
        <taxon>Metazoa</taxon>
        <taxon>Ecdysozoa</taxon>
        <taxon>Arthropoda</taxon>
        <taxon>Hexapoda</taxon>
        <taxon>Insecta</taxon>
        <taxon>Pterygota</taxon>
        <taxon>Palaeoptera</taxon>
        <taxon>Odonata</taxon>
        <taxon>Epiprocta</taxon>
        <taxon>Anisoptera</taxon>
        <taxon>Libelluloidea</taxon>
        <taxon>Libellulidae</taxon>
        <taxon>Ladona</taxon>
    </lineage>
</organism>
<accession>A0A8K0KJP6</accession>
<protein>
    <recommendedName>
        <fullName evidence="3">Reverse transcriptase</fullName>
    </recommendedName>
</protein>
<dbReference type="SUPFAM" id="SSF56672">
    <property type="entry name" value="DNA/RNA polymerases"/>
    <property type="match status" value="1"/>
</dbReference>
<dbReference type="Gene3D" id="3.10.10.10">
    <property type="entry name" value="HIV Type 1 Reverse Transcriptase, subunit A, domain 1"/>
    <property type="match status" value="1"/>
</dbReference>
<name>A0A8K0KJP6_LADFU</name>
<evidence type="ECO:0008006" key="3">
    <source>
        <dbReference type="Google" id="ProtNLM"/>
    </source>
</evidence>
<sequence length="89" mass="10081">MWGLFRHSQSTVGETHQHLIPLPEDLMHKLGDGYFFSKIDLVDAYNQVQLGPESQCRLALSAHRGVLLQTHLPFGISSAPGYYQEIMEK</sequence>
<keyword evidence="2" id="KW-1185">Reference proteome</keyword>
<dbReference type="PANTHER" id="PTHR37984:SF5">
    <property type="entry name" value="PROTEIN NYNRIN-LIKE"/>
    <property type="match status" value="1"/>
</dbReference>
<dbReference type="Proteomes" id="UP000792457">
    <property type="component" value="Unassembled WGS sequence"/>
</dbReference>
<gene>
    <name evidence="1" type="ORF">J437_LFUL013549</name>
</gene>
<dbReference type="PANTHER" id="PTHR37984">
    <property type="entry name" value="PROTEIN CBG26694"/>
    <property type="match status" value="1"/>
</dbReference>
<dbReference type="GO" id="GO:0071897">
    <property type="term" value="P:DNA biosynthetic process"/>
    <property type="evidence" value="ECO:0007669"/>
    <property type="project" value="UniProtKB-ARBA"/>
</dbReference>
<dbReference type="EMBL" id="KZ308725">
    <property type="protein sequence ID" value="KAG8233533.1"/>
    <property type="molecule type" value="Genomic_DNA"/>
</dbReference>
<comment type="caution">
    <text evidence="1">The sequence shown here is derived from an EMBL/GenBank/DDBJ whole genome shotgun (WGS) entry which is preliminary data.</text>
</comment>
<reference evidence="1" key="1">
    <citation type="submission" date="2013-04" db="EMBL/GenBank/DDBJ databases">
        <authorList>
            <person name="Qu J."/>
            <person name="Murali S.C."/>
            <person name="Bandaranaike D."/>
            <person name="Bellair M."/>
            <person name="Blankenburg K."/>
            <person name="Chao H."/>
            <person name="Dinh H."/>
            <person name="Doddapaneni H."/>
            <person name="Downs B."/>
            <person name="Dugan-Rocha S."/>
            <person name="Elkadiri S."/>
            <person name="Gnanaolivu R.D."/>
            <person name="Hernandez B."/>
            <person name="Javaid M."/>
            <person name="Jayaseelan J.C."/>
            <person name="Lee S."/>
            <person name="Li M."/>
            <person name="Ming W."/>
            <person name="Munidasa M."/>
            <person name="Muniz J."/>
            <person name="Nguyen L."/>
            <person name="Ongeri F."/>
            <person name="Osuji N."/>
            <person name="Pu L.-L."/>
            <person name="Puazo M."/>
            <person name="Qu C."/>
            <person name="Quiroz J."/>
            <person name="Raj R."/>
            <person name="Weissenberger G."/>
            <person name="Xin Y."/>
            <person name="Zou X."/>
            <person name="Han Y."/>
            <person name="Richards S."/>
            <person name="Worley K."/>
            <person name="Muzny D."/>
            <person name="Gibbs R."/>
        </authorList>
    </citation>
    <scope>NUCLEOTIDE SEQUENCE</scope>
    <source>
        <strain evidence="1">Sampled in the wild</strain>
    </source>
</reference>
<reference evidence="1" key="2">
    <citation type="submission" date="2017-10" db="EMBL/GenBank/DDBJ databases">
        <title>Ladona fulva Genome sequencing and assembly.</title>
        <authorList>
            <person name="Murali S."/>
            <person name="Richards S."/>
            <person name="Bandaranaike D."/>
            <person name="Bellair M."/>
            <person name="Blankenburg K."/>
            <person name="Chao H."/>
            <person name="Dinh H."/>
            <person name="Doddapaneni H."/>
            <person name="Dugan-Rocha S."/>
            <person name="Elkadiri S."/>
            <person name="Gnanaolivu R."/>
            <person name="Hernandez B."/>
            <person name="Skinner E."/>
            <person name="Javaid M."/>
            <person name="Lee S."/>
            <person name="Li M."/>
            <person name="Ming W."/>
            <person name="Munidasa M."/>
            <person name="Muniz J."/>
            <person name="Nguyen L."/>
            <person name="Hughes D."/>
            <person name="Osuji N."/>
            <person name="Pu L.-L."/>
            <person name="Puazo M."/>
            <person name="Qu C."/>
            <person name="Quiroz J."/>
            <person name="Raj R."/>
            <person name="Weissenberger G."/>
            <person name="Xin Y."/>
            <person name="Zou X."/>
            <person name="Han Y."/>
            <person name="Worley K."/>
            <person name="Muzny D."/>
            <person name="Gibbs R."/>
        </authorList>
    </citation>
    <scope>NUCLEOTIDE SEQUENCE</scope>
    <source>
        <strain evidence="1">Sampled in the wild</strain>
    </source>
</reference>
<evidence type="ECO:0000313" key="2">
    <source>
        <dbReference type="Proteomes" id="UP000792457"/>
    </source>
</evidence>
<dbReference type="Gene3D" id="3.30.70.270">
    <property type="match status" value="1"/>
</dbReference>
<proteinExistence type="predicted"/>
<dbReference type="AlphaFoldDB" id="A0A8K0KJP6"/>